<feature type="repeat" description="ANK" evidence="3">
    <location>
        <begin position="86"/>
        <end position="118"/>
    </location>
</feature>
<evidence type="ECO:0000256" key="3">
    <source>
        <dbReference type="PROSITE-ProRule" id="PRU00023"/>
    </source>
</evidence>
<dbReference type="InterPro" id="IPR036770">
    <property type="entry name" value="Ankyrin_rpt-contain_sf"/>
</dbReference>
<accession>A0A2U1MW58</accession>
<keyword evidence="5" id="KW-1185">Reference proteome</keyword>
<feature type="repeat" description="ANK" evidence="3">
    <location>
        <begin position="553"/>
        <end position="585"/>
    </location>
</feature>
<gene>
    <name evidence="4" type="ORF">CTI12_AA335250</name>
</gene>
<dbReference type="SMART" id="SM00248">
    <property type="entry name" value="ANK"/>
    <property type="match status" value="12"/>
</dbReference>
<dbReference type="EMBL" id="PKPP01004211">
    <property type="protein sequence ID" value="PWA65488.1"/>
    <property type="molecule type" value="Genomic_DNA"/>
</dbReference>
<evidence type="ECO:0000313" key="5">
    <source>
        <dbReference type="Proteomes" id="UP000245207"/>
    </source>
</evidence>
<dbReference type="PANTHER" id="PTHR24123">
    <property type="entry name" value="ANKYRIN REPEAT-CONTAINING"/>
    <property type="match status" value="1"/>
</dbReference>
<dbReference type="Pfam" id="PF12796">
    <property type="entry name" value="Ank_2"/>
    <property type="match status" value="3"/>
</dbReference>
<dbReference type="Gene3D" id="1.25.40.20">
    <property type="entry name" value="Ankyrin repeat-containing domain"/>
    <property type="match status" value="5"/>
</dbReference>
<dbReference type="InterPro" id="IPR051165">
    <property type="entry name" value="Multifunctional_ANK_Repeat"/>
</dbReference>
<dbReference type="InterPro" id="IPR002110">
    <property type="entry name" value="Ankyrin_rpt"/>
</dbReference>
<dbReference type="AlphaFoldDB" id="A0A2U1MW58"/>
<protein>
    <submittedName>
        <fullName evidence="4">Ankyrin repeat-containing domain-containing protein</fullName>
    </submittedName>
</protein>
<dbReference type="Pfam" id="PF13606">
    <property type="entry name" value="Ank_3"/>
    <property type="match status" value="1"/>
</dbReference>
<dbReference type="PROSITE" id="PS50088">
    <property type="entry name" value="ANK_REPEAT"/>
    <property type="match status" value="7"/>
</dbReference>
<keyword evidence="1" id="KW-0677">Repeat</keyword>
<dbReference type="Proteomes" id="UP000245207">
    <property type="component" value="Unassembled WGS sequence"/>
</dbReference>
<evidence type="ECO:0000256" key="2">
    <source>
        <dbReference type="ARBA" id="ARBA00023043"/>
    </source>
</evidence>
<evidence type="ECO:0000313" key="4">
    <source>
        <dbReference type="EMBL" id="PWA65488.1"/>
    </source>
</evidence>
<dbReference type="Pfam" id="PF00023">
    <property type="entry name" value="Ank"/>
    <property type="match status" value="1"/>
</dbReference>
<dbReference type="PANTHER" id="PTHR24123:SF139">
    <property type="entry name" value="ANKYRIN"/>
    <property type="match status" value="1"/>
</dbReference>
<feature type="repeat" description="ANK" evidence="3">
    <location>
        <begin position="382"/>
        <end position="414"/>
    </location>
</feature>
<reference evidence="4 5" key="1">
    <citation type="journal article" date="2018" name="Mol. Plant">
        <title>The genome of Artemisia annua provides insight into the evolution of Asteraceae family and artemisinin biosynthesis.</title>
        <authorList>
            <person name="Shen Q."/>
            <person name="Zhang L."/>
            <person name="Liao Z."/>
            <person name="Wang S."/>
            <person name="Yan T."/>
            <person name="Shi P."/>
            <person name="Liu M."/>
            <person name="Fu X."/>
            <person name="Pan Q."/>
            <person name="Wang Y."/>
            <person name="Lv Z."/>
            <person name="Lu X."/>
            <person name="Zhang F."/>
            <person name="Jiang W."/>
            <person name="Ma Y."/>
            <person name="Chen M."/>
            <person name="Hao X."/>
            <person name="Li L."/>
            <person name="Tang Y."/>
            <person name="Lv G."/>
            <person name="Zhou Y."/>
            <person name="Sun X."/>
            <person name="Brodelius P.E."/>
            <person name="Rose J.K.C."/>
            <person name="Tang K."/>
        </authorList>
    </citation>
    <scope>NUCLEOTIDE SEQUENCE [LARGE SCALE GENOMIC DNA]</scope>
    <source>
        <strain evidence="5">cv. Huhao1</strain>
        <tissue evidence="4">Leaf</tissue>
    </source>
</reference>
<dbReference type="OrthoDB" id="194358at2759"/>
<feature type="repeat" description="ANK" evidence="3">
    <location>
        <begin position="348"/>
        <end position="380"/>
    </location>
</feature>
<dbReference type="PROSITE" id="PS50297">
    <property type="entry name" value="ANK_REP_REGION"/>
    <property type="match status" value="6"/>
</dbReference>
<comment type="caution">
    <text evidence="4">The sequence shown here is derived from an EMBL/GenBank/DDBJ whole genome shotgun (WGS) entry which is preliminary data.</text>
</comment>
<name>A0A2U1MW58_ARTAN</name>
<feature type="repeat" description="ANK" evidence="3">
    <location>
        <begin position="586"/>
        <end position="618"/>
    </location>
</feature>
<dbReference type="SUPFAM" id="SSF48403">
    <property type="entry name" value="Ankyrin repeat"/>
    <property type="match status" value="2"/>
</dbReference>
<feature type="repeat" description="ANK" evidence="3">
    <location>
        <begin position="486"/>
        <end position="518"/>
    </location>
</feature>
<feature type="repeat" description="ANK" evidence="3">
    <location>
        <begin position="311"/>
        <end position="343"/>
    </location>
</feature>
<keyword evidence="2 3" id="KW-0040">ANK repeat</keyword>
<proteinExistence type="predicted"/>
<sequence length="765" mass="84279">MIVFSHSMTTKQQQQIHPFDYEADVSQRLLEAASSNDMHSALDCINDPFIDVNFVGAATLKMRMTEVVCCEELPNVVRFEYQEFKSDVTPLFVAVCNGNVTLVRKLLSHGADVNQKLFRGFSITAAVREDHFEIFENLLKAGASQPACEEALLEASCHGRGGKYIELLMASDLIRTHISVRALVTACCRGFTDVVDTLLKCGVDVNAAARVLLKSSKPSLHTSIDCSALVAAVVSRQVSVVRLLLQVGTNIDTKVQLGAWSWDMATDDEFRVGAGLAEPYLITWCAVEYFEASGTILQLLLQHLSPNTYHNGRTLLHHAVLCGNIAAVKTLIKFGSHIESPIKTTQKDESRAIHLAARLGFTSILQYLIDSGCDINSRTTNNEETPLMICARFKREECLRVLIRAGADLGLVNTSGQYAQSIAVSNKWSCKFQQAVLHVIKTGKIPISTNTSVFSPLMFVAHSGDIQALKAVMGQENIDLNEQDINGFSAVMVTAMHGHVNAFKLLVYAGADVKLINKNGENALSLSKLNGNSDMFEKVMLQLTLENGNKKGQGFYPLHYAARYGDIHAVKLLTTRGYDVNTLDGEGYSPLMLAAKEGNVQMCELLISYGSLCDLRNSKGETALTLARKQTMKNVECVILDELARVLVLHGANVLKHTRGGKGRPHRKMLKMVGSEGVLRWGNSRRRNVVCLEAEVGPSPKFQKRRKAKRDNDTSGVFRVVTAKKKEVHFVCEGGCEMAEMWVRGIRLLTMEALIGRLKSRGIKC</sequence>
<dbReference type="STRING" id="35608.A0A2U1MW58"/>
<evidence type="ECO:0000256" key="1">
    <source>
        <dbReference type="ARBA" id="ARBA00022737"/>
    </source>
</evidence>
<organism evidence="4 5">
    <name type="scientific">Artemisia annua</name>
    <name type="common">Sweet wormwood</name>
    <dbReference type="NCBI Taxonomy" id="35608"/>
    <lineage>
        <taxon>Eukaryota</taxon>
        <taxon>Viridiplantae</taxon>
        <taxon>Streptophyta</taxon>
        <taxon>Embryophyta</taxon>
        <taxon>Tracheophyta</taxon>
        <taxon>Spermatophyta</taxon>
        <taxon>Magnoliopsida</taxon>
        <taxon>eudicotyledons</taxon>
        <taxon>Gunneridae</taxon>
        <taxon>Pentapetalae</taxon>
        <taxon>asterids</taxon>
        <taxon>campanulids</taxon>
        <taxon>Asterales</taxon>
        <taxon>Asteraceae</taxon>
        <taxon>Asteroideae</taxon>
        <taxon>Anthemideae</taxon>
        <taxon>Artemisiinae</taxon>
        <taxon>Artemisia</taxon>
    </lineage>
</organism>